<feature type="region of interest" description="Disordered" evidence="1">
    <location>
        <begin position="57"/>
        <end position="86"/>
    </location>
</feature>
<evidence type="ECO:0000313" key="2">
    <source>
        <dbReference type="EMBL" id="KAA6381359.1"/>
    </source>
</evidence>
<name>A0A5J4VG55_9EUKA</name>
<accession>A0A5J4VG55</accession>
<comment type="caution">
    <text evidence="2">The sequence shown here is derived from an EMBL/GenBank/DDBJ whole genome shotgun (WGS) entry which is preliminary data.</text>
</comment>
<sequence length="119" mass="13762">MKSNLISDPPKLITKSNQETDVSNIDIELISVNLWWDLLEQEILGYIIQEKKYPGFGPKARANKGVQSEKKREKTENIKAKRKEEKDRTREQYALIYGTKGKEDIVKEQTNEVVIDPEA</sequence>
<reference evidence="2 3" key="1">
    <citation type="submission" date="2019-03" db="EMBL/GenBank/DDBJ databases">
        <title>Single cell metagenomics reveals metabolic interactions within the superorganism composed of flagellate Streblomastix strix and complex community of Bacteroidetes bacteria on its surface.</title>
        <authorList>
            <person name="Treitli S.C."/>
            <person name="Kolisko M."/>
            <person name="Husnik F."/>
            <person name="Keeling P."/>
            <person name="Hampl V."/>
        </authorList>
    </citation>
    <scope>NUCLEOTIDE SEQUENCE [LARGE SCALE GENOMIC DNA]</scope>
    <source>
        <strain evidence="2">ST1C</strain>
    </source>
</reference>
<evidence type="ECO:0000256" key="1">
    <source>
        <dbReference type="SAM" id="MobiDB-lite"/>
    </source>
</evidence>
<evidence type="ECO:0000313" key="3">
    <source>
        <dbReference type="Proteomes" id="UP000324800"/>
    </source>
</evidence>
<gene>
    <name evidence="2" type="ORF">EZS28_023115</name>
</gene>
<dbReference type="EMBL" id="SNRW01007368">
    <property type="protein sequence ID" value="KAA6381359.1"/>
    <property type="molecule type" value="Genomic_DNA"/>
</dbReference>
<organism evidence="2 3">
    <name type="scientific">Streblomastix strix</name>
    <dbReference type="NCBI Taxonomy" id="222440"/>
    <lineage>
        <taxon>Eukaryota</taxon>
        <taxon>Metamonada</taxon>
        <taxon>Preaxostyla</taxon>
        <taxon>Oxymonadida</taxon>
        <taxon>Streblomastigidae</taxon>
        <taxon>Streblomastix</taxon>
    </lineage>
</organism>
<protein>
    <submittedName>
        <fullName evidence="2">Uncharacterized protein</fullName>
    </submittedName>
</protein>
<feature type="compositionally biased region" description="Basic and acidic residues" evidence="1">
    <location>
        <begin position="67"/>
        <end position="86"/>
    </location>
</feature>
<dbReference type="Proteomes" id="UP000324800">
    <property type="component" value="Unassembled WGS sequence"/>
</dbReference>
<dbReference type="AlphaFoldDB" id="A0A5J4VG55"/>
<proteinExistence type="predicted"/>